<name>A0A1B9FXR3_9TREE</name>
<protein>
    <submittedName>
        <fullName evidence="1">Uncharacterized protein</fullName>
    </submittedName>
</protein>
<dbReference type="KEGG" id="kbi:30210941"/>
<reference evidence="1" key="1">
    <citation type="submission" date="2013-07" db="EMBL/GenBank/DDBJ databases">
        <title>The Genome Sequence of Cryptococcus bestiolae CBS10118.</title>
        <authorList>
            <consortium name="The Broad Institute Genome Sequencing Platform"/>
            <person name="Cuomo C."/>
            <person name="Litvintseva A."/>
            <person name="Chen Y."/>
            <person name="Heitman J."/>
            <person name="Sun S."/>
            <person name="Springer D."/>
            <person name="Dromer F."/>
            <person name="Young S.K."/>
            <person name="Zeng Q."/>
            <person name="Gargeya S."/>
            <person name="Fitzgerald M."/>
            <person name="Abouelleil A."/>
            <person name="Alvarado L."/>
            <person name="Berlin A.M."/>
            <person name="Chapman S.B."/>
            <person name="Dewar J."/>
            <person name="Goldberg J."/>
            <person name="Griggs A."/>
            <person name="Gujja S."/>
            <person name="Hansen M."/>
            <person name="Howarth C."/>
            <person name="Imamovic A."/>
            <person name="Larimer J."/>
            <person name="McCowan C."/>
            <person name="Murphy C."/>
            <person name="Pearson M."/>
            <person name="Priest M."/>
            <person name="Roberts A."/>
            <person name="Saif S."/>
            <person name="Shea T."/>
            <person name="Sykes S."/>
            <person name="Wortman J."/>
            <person name="Nusbaum C."/>
            <person name="Birren B."/>
        </authorList>
    </citation>
    <scope>NUCLEOTIDE SEQUENCE [LARGE SCALE GENOMIC DNA]</scope>
    <source>
        <strain evidence="1">CBS 10118</strain>
    </source>
</reference>
<organism evidence="1">
    <name type="scientific">Kwoniella bestiolae CBS 10118</name>
    <dbReference type="NCBI Taxonomy" id="1296100"/>
    <lineage>
        <taxon>Eukaryota</taxon>
        <taxon>Fungi</taxon>
        <taxon>Dikarya</taxon>
        <taxon>Basidiomycota</taxon>
        <taxon>Agaricomycotina</taxon>
        <taxon>Tremellomycetes</taxon>
        <taxon>Tremellales</taxon>
        <taxon>Cryptococcaceae</taxon>
        <taxon>Kwoniella</taxon>
    </lineage>
</organism>
<reference evidence="1" key="3">
    <citation type="submission" date="2014-01" db="EMBL/GenBank/DDBJ databases">
        <title>Evolution of pathogenesis and genome organization in the Tremellales.</title>
        <authorList>
            <person name="Cuomo C."/>
            <person name="Litvintseva A."/>
            <person name="Heitman J."/>
            <person name="Chen Y."/>
            <person name="Sun S."/>
            <person name="Springer D."/>
            <person name="Dromer F."/>
            <person name="Young S."/>
            <person name="Zeng Q."/>
            <person name="Chapman S."/>
            <person name="Gujja S."/>
            <person name="Saif S."/>
            <person name="Birren B."/>
        </authorList>
    </citation>
    <scope>NUCLEOTIDE SEQUENCE</scope>
    <source>
        <strain evidence="1">CBS 10118</strain>
    </source>
</reference>
<dbReference type="EMBL" id="CP144546">
    <property type="protein sequence ID" value="WVW85681.1"/>
    <property type="molecule type" value="Genomic_DNA"/>
</dbReference>
<proteinExistence type="predicted"/>
<dbReference type="OrthoDB" id="2600714at2759"/>
<reference evidence="2" key="2">
    <citation type="submission" date="2013-07" db="EMBL/GenBank/DDBJ databases">
        <authorList>
            <consortium name="The Broad Institute Genome Sequencing Platform"/>
            <person name="Cuomo C."/>
            <person name="Litvintseva A."/>
            <person name="Chen Y."/>
            <person name="Heitman J."/>
            <person name="Sun S."/>
            <person name="Springer D."/>
            <person name="Dromer F."/>
            <person name="Young S.K."/>
            <person name="Zeng Q."/>
            <person name="Gargeya S."/>
            <person name="Fitzgerald M."/>
            <person name="Abouelleil A."/>
            <person name="Alvarado L."/>
            <person name="Berlin A.M."/>
            <person name="Chapman S.B."/>
            <person name="Dewar J."/>
            <person name="Goldberg J."/>
            <person name="Griggs A."/>
            <person name="Gujja S."/>
            <person name="Hansen M."/>
            <person name="Howarth C."/>
            <person name="Imamovic A."/>
            <person name="Larimer J."/>
            <person name="McCowan C."/>
            <person name="Murphy C."/>
            <person name="Pearson M."/>
            <person name="Priest M."/>
            <person name="Roberts A."/>
            <person name="Saif S."/>
            <person name="Shea T."/>
            <person name="Sykes S."/>
            <person name="Wortman J."/>
            <person name="Nusbaum C."/>
            <person name="Birren B."/>
        </authorList>
    </citation>
    <scope>NUCLEOTIDE SEQUENCE</scope>
    <source>
        <strain evidence="2">CBS 10118</strain>
    </source>
</reference>
<dbReference type="EMBL" id="KI894023">
    <property type="protein sequence ID" value="OCF23559.1"/>
    <property type="molecule type" value="Genomic_DNA"/>
</dbReference>
<evidence type="ECO:0000313" key="1">
    <source>
        <dbReference type="EMBL" id="OCF23559.1"/>
    </source>
</evidence>
<dbReference type="Proteomes" id="UP000092730">
    <property type="component" value="Chromosome 6"/>
</dbReference>
<dbReference type="VEuPathDB" id="FungiDB:I302_06542"/>
<accession>A0A1B9FXR3</accession>
<dbReference type="AlphaFoldDB" id="A0A1B9FXR3"/>
<sequence>MALTAHSPEYVKSLFDPISDDEVWPGALYQAPIITGIVHDPEGQGGMPNMFPMDAMKLLTGKKGEMKEFKNIDELWETVHHVNDSPMVLISKPEDCAILTANIWYAILKAEGALTSNGDDRIVHMVNTYNERSTISLKDLYRDTYYVAYWIDFPSFRDVGAP</sequence>
<dbReference type="RefSeq" id="XP_019044629.1">
    <property type="nucleotide sequence ID" value="XM_019193152.1"/>
</dbReference>
<evidence type="ECO:0000313" key="3">
    <source>
        <dbReference type="Proteomes" id="UP000092730"/>
    </source>
</evidence>
<dbReference type="GeneID" id="30210941"/>
<reference evidence="2" key="4">
    <citation type="submission" date="2024-02" db="EMBL/GenBank/DDBJ databases">
        <title>Comparative genomics of Cryptococcus and Kwoniella reveals pathogenesis evolution and contrasting modes of karyotype evolution via chromosome fusion or intercentromeric recombination.</title>
        <authorList>
            <person name="Coelho M.A."/>
            <person name="David-Palma M."/>
            <person name="Shea T."/>
            <person name="Bowers K."/>
            <person name="McGinley-Smith S."/>
            <person name="Mohammad A.W."/>
            <person name="Gnirke A."/>
            <person name="Yurkov A.M."/>
            <person name="Nowrousian M."/>
            <person name="Sun S."/>
            <person name="Cuomo C.A."/>
            <person name="Heitman J."/>
        </authorList>
    </citation>
    <scope>NUCLEOTIDE SEQUENCE</scope>
    <source>
        <strain evidence="2">CBS 10118</strain>
    </source>
</reference>
<gene>
    <name evidence="1" type="ORF">I302_06542</name>
    <name evidence="2" type="ORF">I302_107719</name>
</gene>
<keyword evidence="3" id="KW-1185">Reference proteome</keyword>
<evidence type="ECO:0000313" key="2">
    <source>
        <dbReference type="EMBL" id="WVW85681.1"/>
    </source>
</evidence>